<dbReference type="Proteomes" id="UP000184529">
    <property type="component" value="Unassembled WGS sequence"/>
</dbReference>
<proteinExistence type="predicted"/>
<dbReference type="RefSeq" id="WP_072868229.1">
    <property type="nucleotide sequence ID" value="NZ_FQZM01000014.1"/>
</dbReference>
<gene>
    <name evidence="2" type="ORF">SAMN02745219_01333</name>
</gene>
<protein>
    <submittedName>
        <fullName evidence="2">Uncharacterized protein</fullName>
    </submittedName>
</protein>
<keyword evidence="3" id="KW-1185">Reference proteome</keyword>
<dbReference type="OrthoDB" id="1809939at2"/>
<accession>A0A1M6EYT6</accession>
<dbReference type="STRING" id="1121432.SAMN02745219_01333"/>
<evidence type="ECO:0000256" key="1">
    <source>
        <dbReference type="SAM" id="Phobius"/>
    </source>
</evidence>
<organism evidence="2 3">
    <name type="scientific">Desulfofundulus thermosubterraneus DSM 16057</name>
    <dbReference type="NCBI Taxonomy" id="1121432"/>
    <lineage>
        <taxon>Bacteria</taxon>
        <taxon>Bacillati</taxon>
        <taxon>Bacillota</taxon>
        <taxon>Clostridia</taxon>
        <taxon>Eubacteriales</taxon>
        <taxon>Peptococcaceae</taxon>
        <taxon>Desulfofundulus</taxon>
    </lineage>
</organism>
<evidence type="ECO:0000313" key="3">
    <source>
        <dbReference type="Proteomes" id="UP000184529"/>
    </source>
</evidence>
<dbReference type="EMBL" id="FQZM01000014">
    <property type="protein sequence ID" value="SHI90576.1"/>
    <property type="molecule type" value="Genomic_DNA"/>
</dbReference>
<name>A0A1M6EYT6_9FIRM</name>
<keyword evidence="1" id="KW-0812">Transmembrane</keyword>
<keyword evidence="1" id="KW-1133">Transmembrane helix</keyword>
<keyword evidence="1" id="KW-0472">Membrane</keyword>
<dbReference type="AlphaFoldDB" id="A0A1M6EYT6"/>
<reference evidence="3" key="1">
    <citation type="submission" date="2016-11" db="EMBL/GenBank/DDBJ databases">
        <authorList>
            <person name="Varghese N."/>
            <person name="Submissions S."/>
        </authorList>
    </citation>
    <scope>NUCLEOTIDE SEQUENCE [LARGE SCALE GENOMIC DNA]</scope>
    <source>
        <strain evidence="3">DSM 16057</strain>
    </source>
</reference>
<feature type="transmembrane region" description="Helical" evidence="1">
    <location>
        <begin position="42"/>
        <end position="62"/>
    </location>
</feature>
<evidence type="ECO:0000313" key="2">
    <source>
        <dbReference type="EMBL" id="SHI90576.1"/>
    </source>
</evidence>
<feature type="transmembrane region" description="Helical" evidence="1">
    <location>
        <begin position="12"/>
        <end position="36"/>
    </location>
</feature>
<sequence length="99" mass="10644">MYHPGEIKTPGLELLLVFLRLLYFVGAMLLVAGIGVVLKAPAVVTGVVAGITAYILLSSGLFEVTTYRCPHCGNIKRTIKDFGSYRCSSCGQESYITGI</sequence>